<dbReference type="InterPro" id="IPR000172">
    <property type="entry name" value="GMC_OxRdtase_N"/>
</dbReference>
<dbReference type="InterPro" id="IPR036188">
    <property type="entry name" value="FAD/NAD-bd_sf"/>
</dbReference>
<evidence type="ECO:0000256" key="6">
    <source>
        <dbReference type="ARBA" id="ARBA00023002"/>
    </source>
</evidence>
<dbReference type="EMBL" id="JAXAVX010000004">
    <property type="protein sequence ID" value="MDX8152015.1"/>
    <property type="molecule type" value="Genomic_DNA"/>
</dbReference>
<keyword evidence="20" id="KW-1185">Reference proteome</keyword>
<dbReference type="EC" id="1.1.3.6" evidence="13"/>
<keyword evidence="6" id="KW-0560">Oxidoreductase</keyword>
<evidence type="ECO:0000256" key="3">
    <source>
        <dbReference type="ARBA" id="ARBA00022548"/>
    </source>
</evidence>
<comment type="similarity">
    <text evidence="2">Belongs to the GMC oxidoreductase family.</text>
</comment>
<evidence type="ECO:0000256" key="4">
    <source>
        <dbReference type="ARBA" id="ARBA00022630"/>
    </source>
</evidence>
<evidence type="ECO:0000256" key="8">
    <source>
        <dbReference type="ARBA" id="ARBA00023166"/>
    </source>
</evidence>
<evidence type="ECO:0000256" key="16">
    <source>
        <dbReference type="SAM" id="MobiDB-lite"/>
    </source>
</evidence>
<evidence type="ECO:0000313" key="19">
    <source>
        <dbReference type="EMBL" id="MDX8152015.1"/>
    </source>
</evidence>
<feature type="domain" description="Glucose-methanol-choline oxidoreductase N-terminal" evidence="17">
    <location>
        <begin position="190"/>
        <end position="285"/>
    </location>
</feature>
<organism evidence="19 20">
    <name type="scientific">Patulibacter brassicae</name>
    <dbReference type="NCBI Taxonomy" id="1705717"/>
    <lineage>
        <taxon>Bacteria</taxon>
        <taxon>Bacillati</taxon>
        <taxon>Actinomycetota</taxon>
        <taxon>Thermoleophilia</taxon>
        <taxon>Solirubrobacterales</taxon>
        <taxon>Patulibacteraceae</taxon>
        <taxon>Patulibacter</taxon>
    </lineage>
</organism>
<sequence>MAAGQHFDTDWVVIGSGFGGSVSALRLAEKGYRVQVLERGERFDRDEQMPKSSWDLRRYFYAPALGLRGLFKLTPFKDVMIMSGAGVGGGSLVYAMTLYVPPKAFFEDRQWGELADWRDELRPHYETAQRMLGVTDVTEDDPADGWLKEYGEQRGVGHTYRKARVGTYLDTPGEEVDDPYFGGEGPRRVGCSRIGRCMLGCPQGSKNSTTKNYLWFAEHKHGARVDARREVVSLKPLNGTDGADGWEIVHETTGARLRKDRRTIRARGVVISGGALGTNELLARCKLQGDLPKLSDRLGYLIRTNSEAILGVMVPKGRAEAVSKRVAITSSIYPDPHTHIETVTYGKGGGAIRGLFTVLTGNGNRVTRPLKWLGQVLRHPRWLWEILFSRNGSERLIVVLVMQTLDNSMRLTSKLKRNGRVKLQTQQDPDNPNPTFIPEANAFTAWLAKRTGGVPGSSTNEALFNVPSTAHILGGASIGGDASTGVIDKDHRVFGYENLLVCDGAAIPANVGVNPSLTITAMSERAISKIPTKPEADGVVPIGTVPIAGQTATAHPEPMPDAETPRGAFKEQATRA</sequence>
<dbReference type="Pfam" id="PF00732">
    <property type="entry name" value="GMC_oxred_N"/>
    <property type="match status" value="1"/>
</dbReference>
<dbReference type="PANTHER" id="PTHR47470:SF1">
    <property type="entry name" value="FAD-DEPENDENT OXIDOREDUCTASE 2 FAD BINDING DOMAIN-CONTAINING PROTEIN"/>
    <property type="match status" value="1"/>
</dbReference>
<evidence type="ECO:0000256" key="7">
    <source>
        <dbReference type="ARBA" id="ARBA00023098"/>
    </source>
</evidence>
<dbReference type="Gene3D" id="3.50.50.60">
    <property type="entry name" value="FAD/NAD(P)-binding domain"/>
    <property type="match status" value="3"/>
</dbReference>
<dbReference type="RefSeq" id="WP_319954170.1">
    <property type="nucleotide sequence ID" value="NZ_JAXAVX010000004.1"/>
</dbReference>
<evidence type="ECO:0000256" key="9">
    <source>
        <dbReference type="ARBA" id="ARBA00023221"/>
    </source>
</evidence>
<keyword evidence="7" id="KW-0443">Lipid metabolism</keyword>
<keyword evidence="9" id="KW-0753">Steroid metabolism</keyword>
<dbReference type="Pfam" id="PF05199">
    <property type="entry name" value="GMC_oxred_C"/>
    <property type="match status" value="1"/>
</dbReference>
<keyword evidence="3" id="KW-0153">Cholesterol metabolism</keyword>
<comment type="cofactor">
    <cofactor evidence="1">
        <name>FAD</name>
        <dbReference type="ChEBI" id="CHEBI:57692"/>
    </cofactor>
</comment>
<evidence type="ECO:0000256" key="11">
    <source>
        <dbReference type="ARBA" id="ARBA00038856"/>
    </source>
</evidence>
<dbReference type="Pfam" id="PF13450">
    <property type="entry name" value="NAD_binding_8"/>
    <property type="match status" value="1"/>
</dbReference>
<evidence type="ECO:0000256" key="15">
    <source>
        <dbReference type="ARBA" id="ARBA00049778"/>
    </source>
</evidence>
<gene>
    <name evidence="19" type="ORF">SK069_10455</name>
</gene>
<evidence type="ECO:0000256" key="1">
    <source>
        <dbReference type="ARBA" id="ARBA00001974"/>
    </source>
</evidence>
<keyword evidence="5" id="KW-0274">FAD</keyword>
<evidence type="ECO:0000313" key="20">
    <source>
        <dbReference type="Proteomes" id="UP001277761"/>
    </source>
</evidence>
<keyword evidence="10" id="KW-0413">Isomerase</keyword>
<keyword evidence="8" id="KW-1207">Sterol metabolism</keyword>
<evidence type="ECO:0000256" key="5">
    <source>
        <dbReference type="ARBA" id="ARBA00022827"/>
    </source>
</evidence>
<comment type="caution">
    <text evidence="19">The sequence shown here is derived from an EMBL/GenBank/DDBJ whole genome shotgun (WGS) entry which is preliminary data.</text>
</comment>
<evidence type="ECO:0000256" key="12">
    <source>
        <dbReference type="ARBA" id="ARBA00049645"/>
    </source>
</evidence>
<evidence type="ECO:0000259" key="17">
    <source>
        <dbReference type="Pfam" id="PF00732"/>
    </source>
</evidence>
<comment type="pathway">
    <text evidence="12">Steroid metabolism; cholesterol degradation.</text>
</comment>
<dbReference type="InterPro" id="IPR052542">
    <property type="entry name" value="Cholesterol_Oxidase"/>
</dbReference>
<feature type="region of interest" description="Disordered" evidence="16">
    <location>
        <begin position="551"/>
        <end position="576"/>
    </location>
</feature>
<protein>
    <recommendedName>
        <fullName evidence="14">Cholesterol oxidase</fullName>
        <ecNumber evidence="13">1.1.3.6</ecNumber>
        <ecNumber evidence="11">5.3.3.1</ecNumber>
    </recommendedName>
    <alternativeName>
        <fullName evidence="15">Cholesterol isomerase</fullName>
    </alternativeName>
</protein>
<dbReference type="InterPro" id="IPR007867">
    <property type="entry name" value="GMC_OxRtase_C"/>
</dbReference>
<dbReference type="Proteomes" id="UP001277761">
    <property type="component" value="Unassembled WGS sequence"/>
</dbReference>
<keyword evidence="4" id="KW-0285">Flavoprotein</keyword>
<evidence type="ECO:0000256" key="14">
    <source>
        <dbReference type="ARBA" id="ARBA00049744"/>
    </source>
</evidence>
<proteinExistence type="inferred from homology"/>
<dbReference type="PANTHER" id="PTHR47470">
    <property type="entry name" value="CHOLESTEROL OXIDASE"/>
    <property type="match status" value="1"/>
</dbReference>
<evidence type="ECO:0000259" key="18">
    <source>
        <dbReference type="Pfam" id="PF05199"/>
    </source>
</evidence>
<dbReference type="SUPFAM" id="SSF51905">
    <property type="entry name" value="FAD/NAD(P)-binding domain"/>
    <property type="match status" value="1"/>
</dbReference>
<reference evidence="19 20" key="1">
    <citation type="submission" date="2023-11" db="EMBL/GenBank/DDBJ databases">
        <authorList>
            <person name="Xu M."/>
            <person name="Jiang T."/>
        </authorList>
    </citation>
    <scope>NUCLEOTIDE SEQUENCE [LARGE SCALE GENOMIC DNA]</scope>
    <source>
        <strain evidence="19 20">SD</strain>
    </source>
</reference>
<dbReference type="EC" id="5.3.3.1" evidence="11"/>
<feature type="domain" description="Glucose-methanol-choline oxidoreductase C-terminal" evidence="18">
    <location>
        <begin position="466"/>
        <end position="522"/>
    </location>
</feature>
<evidence type="ECO:0000256" key="2">
    <source>
        <dbReference type="ARBA" id="ARBA00010790"/>
    </source>
</evidence>
<evidence type="ECO:0000256" key="10">
    <source>
        <dbReference type="ARBA" id="ARBA00023235"/>
    </source>
</evidence>
<name>A0ABU4VMK1_9ACTN</name>
<accession>A0ABU4VMK1</accession>
<evidence type="ECO:0000256" key="13">
    <source>
        <dbReference type="ARBA" id="ARBA00049723"/>
    </source>
</evidence>